<accession>A0AA51UL82</accession>
<keyword evidence="3" id="KW-1185">Reference proteome</keyword>
<dbReference type="Proteomes" id="UP001182908">
    <property type="component" value="Chromosome"/>
</dbReference>
<dbReference type="KEGG" id="mseb:RE474_09690"/>
<dbReference type="Pfam" id="PF23343">
    <property type="entry name" value="REP_ORF2-G2P"/>
    <property type="match status" value="1"/>
</dbReference>
<organism evidence="2 3">
    <name type="scientific">Methanolobus sediminis</name>
    <dbReference type="NCBI Taxonomy" id="3072978"/>
    <lineage>
        <taxon>Archaea</taxon>
        <taxon>Methanobacteriati</taxon>
        <taxon>Methanobacteriota</taxon>
        <taxon>Stenosarchaea group</taxon>
        <taxon>Methanomicrobia</taxon>
        <taxon>Methanosarcinales</taxon>
        <taxon>Methanosarcinaceae</taxon>
        <taxon>Methanolobus</taxon>
    </lineage>
</organism>
<dbReference type="EMBL" id="CP133592">
    <property type="protein sequence ID" value="WMW24361.1"/>
    <property type="molecule type" value="Genomic_DNA"/>
</dbReference>
<name>A0AA51UL82_9EURY</name>
<proteinExistence type="predicted"/>
<reference evidence="2 3" key="1">
    <citation type="submission" date="2023-08" db="EMBL/GenBank/DDBJ databases">
        <title>Methanolobus mangrovi sp. nov. and Methanolobus sediminis sp. nov, two novel methylotrophic methanogens isolated from mangrove sediments in China.</title>
        <authorList>
            <person name="Zhou J."/>
        </authorList>
    </citation>
    <scope>NUCLEOTIDE SEQUENCE [LARGE SCALE GENOMIC DNA]</scope>
    <source>
        <strain evidence="2 3">FTZ6</strain>
    </source>
</reference>
<protein>
    <recommendedName>
        <fullName evidence="1">Replication-associated protein ORF2/G2P domain-containing protein</fullName>
    </recommendedName>
</protein>
<dbReference type="AlphaFoldDB" id="A0AA51UL82"/>
<gene>
    <name evidence="2" type="ORF">RE474_09690</name>
</gene>
<feature type="domain" description="Replication-associated protein ORF2/G2P" evidence="1">
    <location>
        <begin position="224"/>
        <end position="321"/>
    </location>
</feature>
<evidence type="ECO:0000313" key="3">
    <source>
        <dbReference type="Proteomes" id="UP001182908"/>
    </source>
</evidence>
<evidence type="ECO:0000259" key="1">
    <source>
        <dbReference type="Pfam" id="PF23343"/>
    </source>
</evidence>
<evidence type="ECO:0000313" key="2">
    <source>
        <dbReference type="EMBL" id="WMW24361.1"/>
    </source>
</evidence>
<dbReference type="RefSeq" id="WP_309310174.1">
    <property type="nucleotide sequence ID" value="NZ_CP133592.1"/>
</dbReference>
<dbReference type="GeneID" id="84232989"/>
<sequence length="455" mass="53610">MAINEIKLLDMVRLCIDQPYTVQQLANLTNLSYMEIYNFLQTGKGKFYFKSEKVDGLKFIRADPSNHYLIKGKAKLKLYQKPQQQPYSKVNETTKASDLPGKCGFERKQALFKVMKINGFGQTVEKQDENGNPILSEKGKPLREFAFFSDYHEQQYEGCLELFQNYITRIDQMELCFEPTEGLFGDTMVKPYATRFNSVPKQITLRENYEKAWKNGELLFQNASFVTLTTDPKGFRHLLHANKHFQKNWNKLITYLRKKTGKELPYVCVREFQKNGRVHFHICIFGIHLPQTKENAPYNNPISKLWKRYGQGQITDVKNLVNKDGVMQWDRSRPKDCKKDEPPMKYLKKYLIKAQYDETAQFQYWIYNARYYTYSQALLRTPKRRRGPKRYQYVGTIDREAGKFYRRHGTPGLIKHETALGTPYTPPPEQPKEELPTGFMTALYYELRQNQEVKL</sequence>
<dbReference type="InterPro" id="IPR056906">
    <property type="entry name" value="ORF2/G2P_dom"/>
</dbReference>